<evidence type="ECO:0000256" key="11">
    <source>
        <dbReference type="ARBA" id="ARBA00022889"/>
    </source>
</evidence>
<keyword evidence="10" id="KW-0106">Calcium</keyword>
<dbReference type="InterPro" id="IPR018097">
    <property type="entry name" value="EGF_Ca-bd_CS"/>
</dbReference>
<proteinExistence type="inferred from homology"/>
<dbReference type="InterPro" id="IPR001881">
    <property type="entry name" value="EGF-like_Ca-bd_dom"/>
</dbReference>
<dbReference type="SMART" id="SM00137">
    <property type="entry name" value="MAM"/>
    <property type="match status" value="1"/>
</dbReference>
<keyword evidence="9" id="KW-0221">Differentiation</keyword>
<evidence type="ECO:0000313" key="21">
    <source>
        <dbReference type="Ensembl" id="ENSCCNP00000021982.1"/>
    </source>
</evidence>
<dbReference type="OrthoDB" id="10060424at2759"/>
<feature type="region of interest" description="Disordered" evidence="17">
    <location>
        <begin position="288"/>
        <end position="353"/>
    </location>
</feature>
<name>A0A8C0X3X0_CASCN</name>
<dbReference type="Gene3D" id="2.10.25.10">
    <property type="entry name" value="Laminin"/>
    <property type="match status" value="5"/>
</dbReference>
<feature type="domain" description="EGF-like" evidence="19">
    <location>
        <begin position="214"/>
        <end position="254"/>
    </location>
</feature>
<sequence length="565" mass="62199">MAFLLALLLASSLYLQTDAEFDGRWPRQIVSSIGLCRYGGRIDCCWGWARQSWGHCQPVCQPQCKHGECIGPNKCKCHPGYAGKTCNQDLNECGLKPRPCKHRCMNTFGSYKCYCLNGYMLMPDGSCSSALSCSMANCQYGCDIVKGQVRCQCPSPGLQLAPDGRTCVDVDECATGRVSCPRFRQCVNTFGSYICKCHKGFDLMYIGGKYQCHDIDECSLGQHHCSSFAQCFNIHGSYRCKCKDGYEGDGWSCVYIPRVMIEPSGPIHVPKRNETILKGDGGHNNWIPDVGSTSWPPKTPYIPPVITNRPTSKPTTRLTPKPTLQPTPPPPPPLPTELRTPPPPPTPERPSTRLTTVAPAISTSARGTTVDNRIQTDPQKPRGDVFIPRQPSNDLFEVFEIERGVSADDEAKDDPGVLVHSCNFDHGLCGWIREKNSDLHWEPIRDPTGGQYLTVSAAKASGGKAARLVLPLGHLMHSGDLCLSFRHKVTGLHSGTLQVFVRKHGAHGAALWGRNGGHGWRQTHITLRGADVKSVIFKGEKKHGHIEEIGLDDVSLRKGHCSEER</sequence>
<dbReference type="SUPFAM" id="SSF49899">
    <property type="entry name" value="Concanavalin A-like lectins/glucanases"/>
    <property type="match status" value="1"/>
</dbReference>
<evidence type="ECO:0000313" key="23">
    <source>
        <dbReference type="RefSeq" id="XP_020012960.1"/>
    </source>
</evidence>
<dbReference type="Pfam" id="PF07645">
    <property type="entry name" value="EGF_CA"/>
    <property type="match status" value="2"/>
</dbReference>
<dbReference type="GO" id="GO:0030198">
    <property type="term" value="P:extracellular matrix organization"/>
    <property type="evidence" value="ECO:0007669"/>
    <property type="project" value="UniProtKB-ARBA"/>
</dbReference>
<comment type="subcellular location">
    <subcellularLocation>
        <location evidence="1">Secreted</location>
        <location evidence="1">Extracellular space</location>
        <location evidence="1">Extracellular matrix</location>
    </subcellularLocation>
</comment>
<keyword evidence="22" id="KW-1185">Reference proteome</keyword>
<dbReference type="PROSITE" id="PS50060">
    <property type="entry name" value="MAM_2"/>
    <property type="match status" value="1"/>
</dbReference>
<dbReference type="InterPro" id="IPR013320">
    <property type="entry name" value="ConA-like_dom_sf"/>
</dbReference>
<dbReference type="PROSITE" id="PS00022">
    <property type="entry name" value="EGF_1"/>
    <property type="match status" value="1"/>
</dbReference>
<dbReference type="SMART" id="SM00181">
    <property type="entry name" value="EGF"/>
    <property type="match status" value="5"/>
</dbReference>
<dbReference type="SMART" id="SM00179">
    <property type="entry name" value="EGF_CA"/>
    <property type="match status" value="3"/>
</dbReference>
<evidence type="ECO:0000256" key="4">
    <source>
        <dbReference type="ARBA" id="ARBA00022525"/>
    </source>
</evidence>
<evidence type="ECO:0000256" key="8">
    <source>
        <dbReference type="ARBA" id="ARBA00022737"/>
    </source>
</evidence>
<dbReference type="GO" id="GO:0030154">
    <property type="term" value="P:cell differentiation"/>
    <property type="evidence" value="ECO:0007669"/>
    <property type="project" value="UniProtKB-KW"/>
</dbReference>
<feature type="domain" description="EGF-like" evidence="19">
    <location>
        <begin position="169"/>
        <end position="213"/>
    </location>
</feature>
<dbReference type="PROSITE" id="PS01187">
    <property type="entry name" value="EGF_CA"/>
    <property type="match status" value="1"/>
</dbReference>
<protein>
    <recommendedName>
        <fullName evidence="15">Nephronectin</fullName>
    </recommendedName>
</protein>
<dbReference type="SUPFAM" id="SSF57184">
    <property type="entry name" value="Growth factor receptor domain"/>
    <property type="match status" value="2"/>
</dbReference>
<keyword evidence="8" id="KW-0677">Repeat</keyword>
<reference evidence="21" key="1">
    <citation type="submission" date="2023-09" db="UniProtKB">
        <authorList>
            <consortium name="Ensembl"/>
        </authorList>
    </citation>
    <scope>IDENTIFICATION</scope>
</reference>
<evidence type="ECO:0000256" key="1">
    <source>
        <dbReference type="ARBA" id="ARBA00004498"/>
    </source>
</evidence>
<evidence type="ECO:0000256" key="5">
    <source>
        <dbReference type="ARBA" id="ARBA00022530"/>
    </source>
</evidence>
<keyword evidence="4" id="KW-0964">Secreted</keyword>
<organism evidence="21">
    <name type="scientific">Castor canadensis</name>
    <name type="common">American beaver</name>
    <dbReference type="NCBI Taxonomy" id="51338"/>
    <lineage>
        <taxon>Eukaryota</taxon>
        <taxon>Metazoa</taxon>
        <taxon>Chordata</taxon>
        <taxon>Craniata</taxon>
        <taxon>Vertebrata</taxon>
        <taxon>Euteleostomi</taxon>
        <taxon>Mammalia</taxon>
        <taxon>Eutheria</taxon>
        <taxon>Euarchontoglires</taxon>
        <taxon>Glires</taxon>
        <taxon>Rodentia</taxon>
        <taxon>Castorimorpha</taxon>
        <taxon>Castoridae</taxon>
        <taxon>Castor</taxon>
    </lineage>
</organism>
<dbReference type="FunFam" id="2.10.25.10:FF:000184">
    <property type="entry name" value="nephronectin isoform X2"/>
    <property type="match status" value="1"/>
</dbReference>
<keyword evidence="11" id="KW-0130">Cell adhesion</keyword>
<feature type="domain" description="MAM" evidence="20">
    <location>
        <begin position="420"/>
        <end position="563"/>
    </location>
</feature>
<dbReference type="Pfam" id="PF12947">
    <property type="entry name" value="EGF_3"/>
    <property type="match status" value="1"/>
</dbReference>
<comment type="caution">
    <text evidence="16">Lacks conserved residue(s) required for the propagation of feature annotation.</text>
</comment>
<dbReference type="Gene3D" id="2.60.120.200">
    <property type="match status" value="1"/>
</dbReference>
<evidence type="ECO:0000256" key="16">
    <source>
        <dbReference type="PROSITE-ProRule" id="PRU00076"/>
    </source>
</evidence>
<dbReference type="InterPro" id="IPR052235">
    <property type="entry name" value="Nephronectin_domain"/>
</dbReference>
<keyword evidence="6 16" id="KW-0245">EGF-like domain</keyword>
<evidence type="ECO:0000259" key="20">
    <source>
        <dbReference type="PROSITE" id="PS50060"/>
    </source>
</evidence>
<dbReference type="InterPro" id="IPR024731">
    <property type="entry name" value="NELL2-like_EGF"/>
</dbReference>
<dbReference type="FunFam" id="2.60.120.200:FF:000133">
    <property type="entry name" value="nephronectin isoform X1"/>
    <property type="match status" value="1"/>
</dbReference>
<keyword evidence="3" id="KW-0217">Developmental protein</keyword>
<evidence type="ECO:0000256" key="18">
    <source>
        <dbReference type="SAM" id="SignalP"/>
    </source>
</evidence>
<comment type="subunit">
    <text evidence="14">Homodimer and homotrimer.</text>
</comment>
<evidence type="ECO:0000256" key="2">
    <source>
        <dbReference type="ARBA" id="ARBA00009738"/>
    </source>
</evidence>
<feature type="domain" description="EGF-like" evidence="19">
    <location>
        <begin position="89"/>
        <end position="128"/>
    </location>
</feature>
<feature type="signal peptide" evidence="18">
    <location>
        <begin position="1"/>
        <end position="19"/>
    </location>
</feature>
<dbReference type="InterPro" id="IPR000998">
    <property type="entry name" value="MAM_dom"/>
</dbReference>
<dbReference type="PANTHER" id="PTHR24050">
    <property type="entry name" value="PA14 DOMAIN-CONTAINING PROTEIN"/>
    <property type="match status" value="1"/>
</dbReference>
<gene>
    <name evidence="21 23" type="primary">Npnt</name>
</gene>
<dbReference type="GO" id="GO:0005178">
    <property type="term" value="F:integrin binding"/>
    <property type="evidence" value="ECO:0007669"/>
    <property type="project" value="UniProtKB-ARBA"/>
</dbReference>
<dbReference type="PANTHER" id="PTHR24050:SF19">
    <property type="entry name" value="NEPHRONECTIN"/>
    <property type="match status" value="1"/>
</dbReference>
<evidence type="ECO:0000256" key="7">
    <source>
        <dbReference type="ARBA" id="ARBA00022729"/>
    </source>
</evidence>
<keyword evidence="7 18" id="KW-0732">Signal</keyword>
<evidence type="ECO:0000256" key="9">
    <source>
        <dbReference type="ARBA" id="ARBA00022782"/>
    </source>
</evidence>
<evidence type="ECO:0000256" key="6">
    <source>
        <dbReference type="ARBA" id="ARBA00022536"/>
    </source>
</evidence>
<dbReference type="InterPro" id="IPR000152">
    <property type="entry name" value="EGF-type_Asp/Asn_hydroxyl_site"/>
</dbReference>
<dbReference type="Ensembl" id="ENSCCNT00000028206.1">
    <property type="protein sequence ID" value="ENSCCNP00000021982.1"/>
    <property type="gene ID" value="ENSCCNG00000021554.1"/>
</dbReference>
<dbReference type="AlphaFoldDB" id="A0A8C0X3X0"/>
<evidence type="ECO:0000256" key="10">
    <source>
        <dbReference type="ARBA" id="ARBA00022837"/>
    </source>
</evidence>
<dbReference type="PROSITE" id="PS01186">
    <property type="entry name" value="EGF_2"/>
    <property type="match status" value="3"/>
</dbReference>
<dbReference type="InterPro" id="IPR049883">
    <property type="entry name" value="NOTCH1_EGF-like"/>
</dbReference>
<reference evidence="23" key="2">
    <citation type="submission" date="2025-04" db="UniProtKB">
        <authorList>
            <consortium name="RefSeq"/>
        </authorList>
    </citation>
    <scope>IDENTIFICATION</scope>
    <source>
        <tissue evidence="23">Leukocyte</tissue>
    </source>
</reference>
<dbReference type="CTD" id="255743"/>
<dbReference type="PROSITE" id="PS00010">
    <property type="entry name" value="ASX_HYDROXYL"/>
    <property type="match status" value="3"/>
</dbReference>
<dbReference type="FunFam" id="2.10.25.10:FF:000476">
    <property type="entry name" value="nephronectin isoform X1"/>
    <property type="match status" value="1"/>
</dbReference>
<feature type="compositionally biased region" description="Pro residues" evidence="17">
    <location>
        <begin position="323"/>
        <end position="348"/>
    </location>
</feature>
<dbReference type="InterPro" id="IPR009030">
    <property type="entry name" value="Growth_fac_rcpt_cys_sf"/>
</dbReference>
<feature type="chain" id="PRO_5044674476" description="Nephronectin" evidence="18">
    <location>
        <begin position="20"/>
        <end position="565"/>
    </location>
</feature>
<dbReference type="FunFam" id="2.10.25.10:FF:000038">
    <property type="entry name" value="Fibrillin 2"/>
    <property type="match status" value="1"/>
</dbReference>
<accession>A0A8C0X3X0</accession>
<keyword evidence="12" id="KW-1015">Disulfide bond</keyword>
<evidence type="ECO:0000313" key="22">
    <source>
        <dbReference type="Proteomes" id="UP001732720"/>
    </source>
</evidence>
<evidence type="ECO:0000256" key="15">
    <source>
        <dbReference type="ARBA" id="ARBA00069631"/>
    </source>
</evidence>
<dbReference type="GO" id="GO:0005509">
    <property type="term" value="F:calcium ion binding"/>
    <property type="evidence" value="ECO:0007669"/>
    <property type="project" value="InterPro"/>
</dbReference>
<dbReference type="FunFam" id="2.10.25.10:FF:000268">
    <property type="entry name" value="nephronectin isoform X2"/>
    <property type="match status" value="1"/>
</dbReference>
<dbReference type="Proteomes" id="UP001732720">
    <property type="component" value="Chromosome 9"/>
</dbReference>
<dbReference type="RefSeq" id="XP_020012960.1">
    <property type="nucleotide sequence ID" value="XM_020157371.1"/>
</dbReference>
<keyword evidence="5" id="KW-0272">Extracellular matrix</keyword>
<comment type="similarity">
    <text evidence="2">Belongs to the nephronectin family.</text>
</comment>
<dbReference type="PROSITE" id="PS50026">
    <property type="entry name" value="EGF_3"/>
    <property type="match status" value="3"/>
</dbReference>
<dbReference type="FunFam" id="2.10.25.10:FF:000187">
    <property type="entry name" value="nephronectin isoform X1"/>
    <property type="match status" value="1"/>
</dbReference>
<comment type="function">
    <text evidence="13">Functional ligand of integrin alpha-8/beta-1 in kidney development. Regulates the expression of GDNF with integrin alpha-8/beta-1 which is essential for kidney development. May also play a role in the development and function of various tissues, regulating cell adhesion, spreading and survival through the binding of several integrins.</text>
</comment>
<dbReference type="CDD" id="cd00054">
    <property type="entry name" value="EGF_CA"/>
    <property type="match status" value="1"/>
</dbReference>
<dbReference type="CDD" id="cd06263">
    <property type="entry name" value="MAM"/>
    <property type="match status" value="1"/>
</dbReference>
<dbReference type="Pfam" id="PF00629">
    <property type="entry name" value="MAM"/>
    <property type="match status" value="1"/>
</dbReference>
<evidence type="ECO:0000256" key="12">
    <source>
        <dbReference type="ARBA" id="ARBA00023157"/>
    </source>
</evidence>
<dbReference type="GO" id="GO:0010811">
    <property type="term" value="P:positive regulation of cell-substrate adhesion"/>
    <property type="evidence" value="ECO:0007669"/>
    <property type="project" value="UniProtKB-ARBA"/>
</dbReference>
<dbReference type="GeneID" id="109682243"/>
<dbReference type="GO" id="GO:0007155">
    <property type="term" value="P:cell adhesion"/>
    <property type="evidence" value="ECO:0007669"/>
    <property type="project" value="UniProtKB-KW"/>
</dbReference>
<feature type="compositionally biased region" description="Low complexity" evidence="17">
    <location>
        <begin position="309"/>
        <end position="322"/>
    </location>
</feature>
<feature type="compositionally biased region" description="Polar residues" evidence="17">
    <location>
        <begin position="365"/>
        <end position="378"/>
    </location>
</feature>
<feature type="region of interest" description="Disordered" evidence="17">
    <location>
        <begin position="365"/>
        <end position="389"/>
    </location>
</feature>
<dbReference type="GO" id="GO:0016020">
    <property type="term" value="C:membrane"/>
    <property type="evidence" value="ECO:0007669"/>
    <property type="project" value="InterPro"/>
</dbReference>
<evidence type="ECO:0000256" key="3">
    <source>
        <dbReference type="ARBA" id="ARBA00022473"/>
    </source>
</evidence>
<evidence type="ECO:0000256" key="17">
    <source>
        <dbReference type="SAM" id="MobiDB-lite"/>
    </source>
</evidence>
<evidence type="ECO:0000256" key="13">
    <source>
        <dbReference type="ARBA" id="ARBA00053701"/>
    </source>
</evidence>
<evidence type="ECO:0000256" key="14">
    <source>
        <dbReference type="ARBA" id="ARBA00064366"/>
    </source>
</evidence>
<evidence type="ECO:0000259" key="19">
    <source>
        <dbReference type="PROSITE" id="PS50026"/>
    </source>
</evidence>
<dbReference type="GO" id="GO:0005576">
    <property type="term" value="C:extracellular region"/>
    <property type="evidence" value="ECO:0007669"/>
    <property type="project" value="UniProtKB-ARBA"/>
</dbReference>
<dbReference type="InterPro" id="IPR000742">
    <property type="entry name" value="EGF"/>
</dbReference>